<feature type="signal peptide" evidence="1">
    <location>
        <begin position="1"/>
        <end position="19"/>
    </location>
</feature>
<dbReference type="Gene3D" id="3.40.390.10">
    <property type="entry name" value="Collagenase (Catalytic Domain)"/>
    <property type="match status" value="1"/>
</dbReference>
<evidence type="ECO:0000313" key="3">
    <source>
        <dbReference type="EMBL" id="KAJ4345254.1"/>
    </source>
</evidence>
<dbReference type="Proteomes" id="UP001140513">
    <property type="component" value="Unassembled WGS sequence"/>
</dbReference>
<feature type="chain" id="PRO_5040769843" description="Peptidase M12A domain-containing protein" evidence="1">
    <location>
        <begin position="20"/>
        <end position="394"/>
    </location>
</feature>
<protein>
    <recommendedName>
        <fullName evidence="2">Peptidase M12A domain-containing protein</fullName>
    </recommendedName>
</protein>
<dbReference type="PANTHER" id="PTHR10127:SF850">
    <property type="entry name" value="METALLOENDOPEPTIDASE"/>
    <property type="match status" value="1"/>
</dbReference>
<dbReference type="Pfam" id="PF01400">
    <property type="entry name" value="Astacin"/>
    <property type="match status" value="1"/>
</dbReference>
<dbReference type="GO" id="GO:0006508">
    <property type="term" value="P:proteolysis"/>
    <property type="evidence" value="ECO:0007669"/>
    <property type="project" value="InterPro"/>
</dbReference>
<dbReference type="OrthoDB" id="291007at2759"/>
<evidence type="ECO:0000259" key="2">
    <source>
        <dbReference type="Pfam" id="PF01400"/>
    </source>
</evidence>
<dbReference type="GeneID" id="80914914"/>
<sequence>MKFLAQIIALAAMIQLLFAINSIPAGDRALPVRQAHKNSTGATGRTLPSMSNDDNPAMGYAEFISSGHVSAWPMRRGLWKIDEGYIRTIPYCFVDKRTYENIGDSGKSCKIRAAFNVWSGALNGRPSAASGHSLGFRVANDHFCCTSYRYGTENQPQTDSDFQCDWDHSRWPSDTLAIHWIDDVKASGSAGSSTTGYVRAADKEKPNRHWMRVASGATPDDIAHEFGHGMIHEHQRWDRDDHVEFRCDNLVGMWDKINTAHVAEKISPAQAHRALCEDLAMAHKYHAPSQDYIKGAGLNVNSQPRLDGPGGFDMDSIMLYDSYSSSEAGDQADIRTAVLVAIRRDANGQKIPGSETMIPHRTRPSAKDVQFVKDFYAWDEAKYQESQKKDPGAT</sequence>
<dbReference type="SUPFAM" id="SSF55486">
    <property type="entry name" value="Metalloproteases ('zincins'), catalytic domain"/>
    <property type="match status" value="1"/>
</dbReference>
<name>A0A9W8X9W4_9PLEO</name>
<gene>
    <name evidence="3" type="ORF">N0V89_011384</name>
</gene>
<proteinExistence type="predicted"/>
<accession>A0A9W8X9W4</accession>
<dbReference type="RefSeq" id="XP_056065418.1">
    <property type="nucleotide sequence ID" value="XM_056220115.1"/>
</dbReference>
<reference evidence="3" key="1">
    <citation type="submission" date="2022-10" db="EMBL/GenBank/DDBJ databases">
        <title>Tapping the CABI collections for fungal endophytes: first genome assemblies for Collariella, Neodidymelliopsis, Ascochyta clinopodiicola, Didymella pomorum, Didymosphaeria variabile, Neocosmospora piperis and Neocucurbitaria cava.</title>
        <authorList>
            <person name="Hill R."/>
        </authorList>
    </citation>
    <scope>NUCLEOTIDE SEQUENCE</scope>
    <source>
        <strain evidence="3">IMI 356815</strain>
    </source>
</reference>
<dbReference type="InterPro" id="IPR024079">
    <property type="entry name" value="MetalloPept_cat_dom_sf"/>
</dbReference>
<dbReference type="EMBL" id="JAPEUX010000009">
    <property type="protein sequence ID" value="KAJ4345254.1"/>
    <property type="molecule type" value="Genomic_DNA"/>
</dbReference>
<organism evidence="3 4">
    <name type="scientific">Didymosphaeria variabile</name>
    <dbReference type="NCBI Taxonomy" id="1932322"/>
    <lineage>
        <taxon>Eukaryota</taxon>
        <taxon>Fungi</taxon>
        <taxon>Dikarya</taxon>
        <taxon>Ascomycota</taxon>
        <taxon>Pezizomycotina</taxon>
        <taxon>Dothideomycetes</taxon>
        <taxon>Pleosporomycetidae</taxon>
        <taxon>Pleosporales</taxon>
        <taxon>Massarineae</taxon>
        <taxon>Didymosphaeriaceae</taxon>
        <taxon>Didymosphaeria</taxon>
    </lineage>
</organism>
<dbReference type="AlphaFoldDB" id="A0A9W8X9W4"/>
<evidence type="ECO:0000313" key="4">
    <source>
        <dbReference type="Proteomes" id="UP001140513"/>
    </source>
</evidence>
<dbReference type="GO" id="GO:0004222">
    <property type="term" value="F:metalloendopeptidase activity"/>
    <property type="evidence" value="ECO:0007669"/>
    <property type="project" value="InterPro"/>
</dbReference>
<evidence type="ECO:0000256" key="1">
    <source>
        <dbReference type="SAM" id="SignalP"/>
    </source>
</evidence>
<keyword evidence="1" id="KW-0732">Signal</keyword>
<feature type="domain" description="Peptidase M12A" evidence="2">
    <location>
        <begin position="222"/>
        <end position="251"/>
    </location>
</feature>
<comment type="caution">
    <text evidence="3">The sequence shown here is derived from an EMBL/GenBank/DDBJ whole genome shotgun (WGS) entry which is preliminary data.</text>
</comment>
<dbReference type="InterPro" id="IPR001506">
    <property type="entry name" value="Peptidase_M12A"/>
</dbReference>
<keyword evidence="4" id="KW-1185">Reference proteome</keyword>
<dbReference type="PANTHER" id="PTHR10127">
    <property type="entry name" value="DISCOIDIN, CUB, EGF, LAMININ , AND ZINC METALLOPROTEASE DOMAIN CONTAINING"/>
    <property type="match status" value="1"/>
</dbReference>